<gene>
    <name evidence="1" type="ORF">ACFQ2C_04660</name>
</gene>
<organism evidence="1 2">
    <name type="scientific">Sphingobacterium daejeonense</name>
    <dbReference type="NCBI Taxonomy" id="371142"/>
    <lineage>
        <taxon>Bacteria</taxon>
        <taxon>Pseudomonadati</taxon>
        <taxon>Bacteroidota</taxon>
        <taxon>Sphingobacteriia</taxon>
        <taxon>Sphingobacteriales</taxon>
        <taxon>Sphingobacteriaceae</taxon>
        <taxon>Sphingobacterium</taxon>
    </lineage>
</organism>
<evidence type="ECO:0000313" key="2">
    <source>
        <dbReference type="Proteomes" id="UP001597205"/>
    </source>
</evidence>
<keyword evidence="2" id="KW-1185">Reference proteome</keyword>
<evidence type="ECO:0000313" key="1">
    <source>
        <dbReference type="EMBL" id="MFD1164895.1"/>
    </source>
</evidence>
<reference evidence="2" key="1">
    <citation type="journal article" date="2019" name="Int. J. Syst. Evol. Microbiol.">
        <title>The Global Catalogue of Microorganisms (GCM) 10K type strain sequencing project: providing services to taxonomists for standard genome sequencing and annotation.</title>
        <authorList>
            <consortium name="The Broad Institute Genomics Platform"/>
            <consortium name="The Broad Institute Genome Sequencing Center for Infectious Disease"/>
            <person name="Wu L."/>
            <person name="Ma J."/>
        </authorList>
    </citation>
    <scope>NUCLEOTIDE SEQUENCE [LARGE SCALE GENOMIC DNA]</scope>
    <source>
        <strain evidence="2">CCUG 52468</strain>
    </source>
</reference>
<name>A0ABW3RIA7_9SPHI</name>
<protein>
    <submittedName>
        <fullName evidence="1">YfbM family protein</fullName>
    </submittedName>
</protein>
<proteinExistence type="predicted"/>
<dbReference type="SUPFAM" id="SSF111069">
    <property type="entry name" value="Hypothetical protein yfbM"/>
    <property type="match status" value="1"/>
</dbReference>
<dbReference type="EMBL" id="JBHTKY010000004">
    <property type="protein sequence ID" value="MFD1164895.1"/>
    <property type="molecule type" value="Genomic_DNA"/>
</dbReference>
<dbReference type="InterPro" id="IPR035944">
    <property type="entry name" value="YfbM-like_sf"/>
</dbReference>
<dbReference type="Pfam" id="PF08974">
    <property type="entry name" value="DUF1877"/>
    <property type="match status" value="1"/>
</dbReference>
<dbReference type="InterPro" id="IPR015068">
    <property type="entry name" value="DUF1877"/>
</dbReference>
<sequence length="164" mass="18959">MGMYCTLRRIPMGKLESYLENSNLLKEDFYSNEVSEIPQLDIDKSWDGIIFLLTGKSHNNVGQNVLASTILGTASFDESLNLGYGAPRYLLPEEVKSINNKIKILNVEDLKFRFNAGQMIEQDVYPDIWEDQRSFEYLQEYFVKIQSFYQHASWANEAIVITIL</sequence>
<accession>A0ABW3RIA7</accession>
<comment type="caution">
    <text evidence="1">The sequence shown here is derived from an EMBL/GenBank/DDBJ whole genome shotgun (WGS) entry which is preliminary data.</text>
</comment>
<dbReference type="Proteomes" id="UP001597205">
    <property type="component" value="Unassembled WGS sequence"/>
</dbReference>
<dbReference type="Gene3D" id="3.40.1760.10">
    <property type="entry name" value="YfbM-like super family"/>
    <property type="match status" value="1"/>
</dbReference>
<dbReference type="RefSeq" id="WP_380894894.1">
    <property type="nucleotide sequence ID" value="NZ_JBHTKY010000004.1"/>
</dbReference>